<feature type="domain" description="Flavin reductase like" evidence="5">
    <location>
        <begin position="20"/>
        <end position="173"/>
    </location>
</feature>
<dbReference type="Gene3D" id="2.30.110.10">
    <property type="entry name" value="Electron Transport, Fmn-binding Protein, Chain A"/>
    <property type="match status" value="1"/>
</dbReference>
<keyword evidence="3" id="KW-0288">FMN</keyword>
<dbReference type="AlphaFoldDB" id="A0A5J6QHF7"/>
<dbReference type="GO" id="GO:0016646">
    <property type="term" value="F:oxidoreductase activity, acting on the CH-NH group of donors, NAD or NADP as acceptor"/>
    <property type="evidence" value="ECO:0007669"/>
    <property type="project" value="UniProtKB-ARBA"/>
</dbReference>
<evidence type="ECO:0000256" key="1">
    <source>
        <dbReference type="ARBA" id="ARBA00001917"/>
    </source>
</evidence>
<dbReference type="InterPro" id="IPR002563">
    <property type="entry name" value="Flavin_Rdtase-like_dom"/>
</dbReference>
<evidence type="ECO:0000256" key="2">
    <source>
        <dbReference type="ARBA" id="ARBA00022630"/>
    </source>
</evidence>
<sequence length="224" mass="24491">MLSFDFAKLSPREKYKILIGSVVPRPIALVTTVDAEGRANAAPFSFFNALSADPPILALGVENHADLSPKDTTRNAQLNQEFTVNIVNDALVEAMNVCAVPFEPGFDELVAAGLTALPGSRVGCPYIAEAPVALECRRMMGLSIGQSREIILGEVLMVHVRDDLIDPATLYIDQLGLDAIGRMGGHGYARTREYFDLPTRSLQAWRDDPHGGERQWPPEPAHRQ</sequence>
<dbReference type="PANTHER" id="PTHR33798:SF5">
    <property type="entry name" value="FLAVIN REDUCTASE LIKE DOMAIN-CONTAINING PROTEIN"/>
    <property type="match status" value="1"/>
</dbReference>
<keyword evidence="7" id="KW-1185">Reference proteome</keyword>
<evidence type="ECO:0000256" key="4">
    <source>
        <dbReference type="ARBA" id="ARBA00038054"/>
    </source>
</evidence>
<protein>
    <submittedName>
        <fullName evidence="6">Flavin reductase family protein</fullName>
    </submittedName>
</protein>
<dbReference type="Proteomes" id="UP000327179">
    <property type="component" value="Chromosome"/>
</dbReference>
<proteinExistence type="inferred from homology"/>
<reference evidence="6 7" key="1">
    <citation type="submission" date="2019-08" db="EMBL/GenBank/DDBJ databases">
        <title>Whole-genome Sequencing of e-waste polymer degrading bacterium Pseudomonas sp. strain PE08.</title>
        <authorList>
            <person name="Kirdat K."/>
            <person name="Debbarma P."/>
            <person name="Narawade N."/>
            <person name="Suyal D."/>
            <person name="Thorat V."/>
            <person name="Shouche Y."/>
            <person name="Goel R."/>
            <person name="Yadav A."/>
        </authorList>
    </citation>
    <scope>NUCLEOTIDE SEQUENCE [LARGE SCALE GENOMIC DNA]</scope>
    <source>
        <strain evidence="6 7">PE08</strain>
    </source>
</reference>
<organism evidence="6 7">
    <name type="scientific">Metapseudomonas lalkuanensis</name>
    <dbReference type="NCBI Taxonomy" id="2604832"/>
    <lineage>
        <taxon>Bacteria</taxon>
        <taxon>Pseudomonadati</taxon>
        <taxon>Pseudomonadota</taxon>
        <taxon>Gammaproteobacteria</taxon>
        <taxon>Pseudomonadales</taxon>
        <taxon>Pseudomonadaceae</taxon>
        <taxon>Metapseudomonas</taxon>
    </lineage>
</organism>
<dbReference type="PANTHER" id="PTHR33798">
    <property type="entry name" value="FLAVOPROTEIN OXYGENASE"/>
    <property type="match status" value="1"/>
</dbReference>
<name>A0A5J6QHF7_9GAMM</name>
<dbReference type="SUPFAM" id="SSF50475">
    <property type="entry name" value="FMN-binding split barrel"/>
    <property type="match status" value="1"/>
</dbReference>
<accession>A0A5J6QHF7</accession>
<comment type="cofactor">
    <cofactor evidence="1">
        <name>FMN</name>
        <dbReference type="ChEBI" id="CHEBI:58210"/>
    </cofactor>
</comment>
<evidence type="ECO:0000256" key="3">
    <source>
        <dbReference type="ARBA" id="ARBA00022643"/>
    </source>
</evidence>
<gene>
    <name evidence="6" type="ORF">FXN65_02455</name>
</gene>
<evidence type="ECO:0000259" key="5">
    <source>
        <dbReference type="SMART" id="SM00903"/>
    </source>
</evidence>
<dbReference type="GO" id="GO:0010181">
    <property type="term" value="F:FMN binding"/>
    <property type="evidence" value="ECO:0007669"/>
    <property type="project" value="InterPro"/>
</dbReference>
<dbReference type="SMART" id="SM00903">
    <property type="entry name" value="Flavin_Reduct"/>
    <property type="match status" value="1"/>
</dbReference>
<dbReference type="EMBL" id="CP043311">
    <property type="protein sequence ID" value="QEY60962.1"/>
    <property type="molecule type" value="Genomic_DNA"/>
</dbReference>
<keyword evidence="2" id="KW-0285">Flavoprotein</keyword>
<dbReference type="InterPro" id="IPR012349">
    <property type="entry name" value="Split_barrel_FMN-bd"/>
</dbReference>
<dbReference type="KEGG" id="plal:FXN65_02455"/>
<evidence type="ECO:0000313" key="6">
    <source>
        <dbReference type="EMBL" id="QEY60962.1"/>
    </source>
</evidence>
<comment type="similarity">
    <text evidence="4">Belongs to the flavoredoxin family.</text>
</comment>
<dbReference type="Pfam" id="PF01613">
    <property type="entry name" value="Flavin_Reduct"/>
    <property type="match status" value="1"/>
</dbReference>
<evidence type="ECO:0000313" key="7">
    <source>
        <dbReference type="Proteomes" id="UP000327179"/>
    </source>
</evidence>
<dbReference type="RefSeq" id="WP_151131502.1">
    <property type="nucleotide sequence ID" value="NZ_CP043311.1"/>
</dbReference>